<proteinExistence type="predicted"/>
<dbReference type="AlphaFoldDB" id="A0A918Q2Q5"/>
<organism evidence="1 2">
    <name type="scientific">Streptomyces inusitatus</name>
    <dbReference type="NCBI Taxonomy" id="68221"/>
    <lineage>
        <taxon>Bacteria</taxon>
        <taxon>Bacillati</taxon>
        <taxon>Actinomycetota</taxon>
        <taxon>Actinomycetes</taxon>
        <taxon>Kitasatosporales</taxon>
        <taxon>Streptomycetaceae</taxon>
        <taxon>Streptomyces</taxon>
    </lineage>
</organism>
<gene>
    <name evidence="1" type="ORF">GCM10010387_22740</name>
</gene>
<accession>A0A918Q2Q5</accession>
<dbReference type="EMBL" id="BMWG01000004">
    <property type="protein sequence ID" value="GGZ28713.1"/>
    <property type="molecule type" value="Genomic_DNA"/>
</dbReference>
<name>A0A918Q2Q5_9ACTN</name>
<evidence type="ECO:0000313" key="2">
    <source>
        <dbReference type="Proteomes" id="UP000630936"/>
    </source>
</evidence>
<dbReference type="Proteomes" id="UP000630936">
    <property type="component" value="Unassembled WGS sequence"/>
</dbReference>
<keyword evidence="2" id="KW-1185">Reference proteome</keyword>
<evidence type="ECO:0000313" key="1">
    <source>
        <dbReference type="EMBL" id="GGZ28713.1"/>
    </source>
</evidence>
<reference evidence="1" key="2">
    <citation type="submission" date="2020-09" db="EMBL/GenBank/DDBJ databases">
        <authorList>
            <person name="Sun Q."/>
            <person name="Ohkuma M."/>
        </authorList>
    </citation>
    <scope>NUCLEOTIDE SEQUENCE</scope>
    <source>
        <strain evidence="1">JCM 4988</strain>
    </source>
</reference>
<protein>
    <submittedName>
        <fullName evidence="1">Uncharacterized protein</fullName>
    </submittedName>
</protein>
<dbReference type="RefSeq" id="WP_190122835.1">
    <property type="nucleotide sequence ID" value="NZ_BMWG01000004.1"/>
</dbReference>
<comment type="caution">
    <text evidence="1">The sequence shown here is derived from an EMBL/GenBank/DDBJ whole genome shotgun (WGS) entry which is preliminary data.</text>
</comment>
<sequence>MVALAGPGWALDTTAAALTASALLATLRLGNSPRPSGGASVVADLREGWQEFSSRTWPWVTALQFALVIGALQAAYEALRPVVARRT</sequence>
<reference evidence="1" key="1">
    <citation type="journal article" date="2014" name="Int. J. Syst. Evol. Microbiol.">
        <title>Complete genome sequence of Corynebacterium casei LMG S-19264T (=DSM 44701T), isolated from a smear-ripened cheese.</title>
        <authorList>
            <consortium name="US DOE Joint Genome Institute (JGI-PGF)"/>
            <person name="Walter F."/>
            <person name="Albersmeier A."/>
            <person name="Kalinowski J."/>
            <person name="Ruckert C."/>
        </authorList>
    </citation>
    <scope>NUCLEOTIDE SEQUENCE</scope>
    <source>
        <strain evidence="1">JCM 4988</strain>
    </source>
</reference>